<gene>
    <name evidence="3" type="ORF">TBCH5v1_1984</name>
</gene>
<feature type="domain" description="ATPase" evidence="1">
    <location>
        <begin position="5"/>
        <end position="200"/>
    </location>
</feature>
<dbReference type="InterPro" id="IPR011579">
    <property type="entry name" value="ATPase_dom"/>
</dbReference>
<dbReference type="SUPFAM" id="SSF46785">
    <property type="entry name" value="Winged helix' DNA-binding domain"/>
    <property type="match status" value="1"/>
</dbReference>
<dbReference type="Gene3D" id="3.40.50.300">
    <property type="entry name" value="P-loop containing nucleotide triphosphate hydrolases"/>
    <property type="match status" value="1"/>
</dbReference>
<sequence length="452" mass="53509">MIRKFVNRKEELELLENLWKKEGLVFVLVYGRRRVGKTRLLEEFSKDKERIFVIFEDKPREYNFDLLSKKISELLGVSIKIRDFPSLLRLLKTLKRGRLLLILDELSYLIRREEGILSELSRAIEENRDLNALIVVSGSYVSLMEKEFFRYSSPIYGRTDANIKVAPLKFKHLFEWFEGLKTEDLFKIYAVTNGTPKYLEFFSGENIEEEIIDNFFNPSSFLFREARALLSEELRELSIYLAILEAIAKGNTKVTQIANFCYLKENQVVPYLRVLSELGIVKRIVPIFGKRGVYEIADNYFLFWSRFVNPYYEEIESGFVNAALEDFRANFNQFLGKAFERLAQELLIELSKKNLLPFSFTKIGRWWHRGEEIDLVALNEQERKALFVEVKWKDLTLRETERILNDLRRKAELVGLKDYENYFGIVAKRLDKKDKLDRNILALDLRDFERIK</sequence>
<dbReference type="GeneID" id="26137216"/>
<accession>A0A0S1XDJ4</accession>
<dbReference type="InterPro" id="IPR036390">
    <property type="entry name" value="WH_DNA-bd_sf"/>
</dbReference>
<dbReference type="SUPFAM" id="SSF52980">
    <property type="entry name" value="Restriction endonuclease-like"/>
    <property type="match status" value="1"/>
</dbReference>
<evidence type="ECO:0000313" key="3">
    <source>
        <dbReference type="EMBL" id="ALM75887.1"/>
    </source>
</evidence>
<dbReference type="InterPro" id="IPR027417">
    <property type="entry name" value="P-loop_NTPase"/>
</dbReference>
<dbReference type="InterPro" id="IPR011335">
    <property type="entry name" value="Restrct_endonuc-II-like"/>
</dbReference>
<feature type="domain" description="DUF234" evidence="2">
    <location>
        <begin position="304"/>
        <end position="403"/>
    </location>
</feature>
<evidence type="ECO:0000259" key="2">
    <source>
        <dbReference type="Pfam" id="PF03008"/>
    </source>
</evidence>
<dbReference type="Proteomes" id="UP000066042">
    <property type="component" value="Chromosome"/>
</dbReference>
<name>A0A0S1XDJ4_THEBA</name>
<dbReference type="Pfam" id="PF01637">
    <property type="entry name" value="ATPase_2"/>
    <property type="match status" value="1"/>
</dbReference>
<proteinExistence type="predicted"/>
<dbReference type="AlphaFoldDB" id="A0A0S1XDJ4"/>
<evidence type="ECO:0000259" key="1">
    <source>
        <dbReference type="Pfam" id="PF01637"/>
    </source>
</evidence>
<protein>
    <submittedName>
        <fullName evidence="3">Archaeal ATPase</fullName>
    </submittedName>
</protein>
<dbReference type="PANTHER" id="PTHR34704:SF2">
    <property type="entry name" value="ATPASE"/>
    <property type="match status" value="1"/>
</dbReference>
<dbReference type="InterPro" id="IPR004256">
    <property type="entry name" value="DUF234"/>
</dbReference>
<dbReference type="EMBL" id="CP013050">
    <property type="protein sequence ID" value="ALM75887.1"/>
    <property type="molecule type" value="Genomic_DNA"/>
</dbReference>
<dbReference type="GO" id="GO:0005524">
    <property type="term" value="F:ATP binding"/>
    <property type="evidence" value="ECO:0007669"/>
    <property type="project" value="InterPro"/>
</dbReference>
<dbReference type="PANTHER" id="PTHR34704">
    <property type="entry name" value="ATPASE"/>
    <property type="match status" value="1"/>
</dbReference>
<organism evidence="3 4">
    <name type="scientific">Thermococcus barophilus</name>
    <dbReference type="NCBI Taxonomy" id="55802"/>
    <lineage>
        <taxon>Archaea</taxon>
        <taxon>Methanobacteriati</taxon>
        <taxon>Methanobacteriota</taxon>
        <taxon>Thermococci</taxon>
        <taxon>Thermococcales</taxon>
        <taxon>Thermococcaceae</taxon>
        <taxon>Thermococcus</taxon>
    </lineage>
</organism>
<evidence type="ECO:0000313" key="4">
    <source>
        <dbReference type="Proteomes" id="UP000066042"/>
    </source>
</evidence>
<dbReference type="RefSeq" id="WP_056934389.1">
    <property type="nucleotide sequence ID" value="NZ_CP013050.1"/>
</dbReference>
<dbReference type="SUPFAM" id="SSF52540">
    <property type="entry name" value="P-loop containing nucleoside triphosphate hydrolases"/>
    <property type="match status" value="1"/>
</dbReference>
<reference evidence="3 4" key="1">
    <citation type="journal article" date="2016" name="Genome Announc.">
        <title>Complete genome sequence of the hyperthermophilic and piezophilic archaeon Thermococcus barophilus Ch5, capable of growth at the expense of hydrogenogenesis from carbon monoxide and formate.</title>
        <authorList>
            <person name="Oger P."/>
            <person name="Sokolova T.G."/>
            <person name="Kozhevnikova D.A."/>
            <person name="Taranov E.A."/>
            <person name="Vannier P."/>
            <person name="Lee H.S."/>
            <person name="Kwon K.K."/>
            <person name="Kang S.G."/>
            <person name="Lee J.H."/>
            <person name="Bonch-Osmolovskaya E.A."/>
            <person name="Lebedinsky A.V."/>
        </authorList>
    </citation>
    <scope>NUCLEOTIDE SEQUENCE [LARGE SCALE GENOMIC DNA]</scope>
    <source>
        <strain evidence="4">Ch5</strain>
    </source>
</reference>
<dbReference type="Pfam" id="PF03008">
    <property type="entry name" value="DUF234"/>
    <property type="match status" value="1"/>
</dbReference>
<dbReference type="PATRIC" id="fig|55802.8.peg.1964"/>
<dbReference type="STRING" id="55802.TBCH5v1_1984"/>